<feature type="transmembrane region" description="Helical" evidence="18">
    <location>
        <begin position="247"/>
        <end position="269"/>
    </location>
</feature>
<evidence type="ECO:0000256" key="12">
    <source>
        <dbReference type="ARBA" id="ARBA00026028"/>
    </source>
</evidence>
<keyword evidence="4" id="KW-0813">Transport</keyword>
<evidence type="ECO:0000256" key="5">
    <source>
        <dbReference type="ARBA" id="ARBA00022475"/>
    </source>
</evidence>
<evidence type="ECO:0000256" key="10">
    <source>
        <dbReference type="ARBA" id="ARBA00023186"/>
    </source>
</evidence>
<evidence type="ECO:0000256" key="3">
    <source>
        <dbReference type="ARBA" id="ARBA00015325"/>
    </source>
</evidence>
<evidence type="ECO:0000313" key="21">
    <source>
        <dbReference type="Proteomes" id="UP000185469"/>
    </source>
</evidence>
<keyword evidence="9 18" id="KW-0472">Membrane</keyword>
<evidence type="ECO:0000256" key="4">
    <source>
        <dbReference type="ARBA" id="ARBA00022448"/>
    </source>
</evidence>
<comment type="similarity">
    <text evidence="2">Belongs to the OXA1/ALB3/YidC family. Type 1 subfamily.</text>
</comment>
<dbReference type="STRING" id="1437874.CSPHI_12085"/>
<keyword evidence="21" id="KW-1185">Reference proteome</keyword>
<feature type="compositionally biased region" description="Basic residues" evidence="17">
    <location>
        <begin position="369"/>
        <end position="378"/>
    </location>
</feature>
<dbReference type="InterPro" id="IPR028055">
    <property type="entry name" value="YidC/Oxa/ALB_C"/>
</dbReference>
<evidence type="ECO:0000256" key="14">
    <source>
        <dbReference type="ARBA" id="ARBA00033245"/>
    </source>
</evidence>
<reference evidence="20 21" key="1">
    <citation type="submission" date="2014-08" db="EMBL/GenBank/DDBJ databases">
        <title>Complete genome sequence of Corynebacterium sphenisci CECT 5990(T) (=DSM 44792(T)), isolated from healthy wild penguins.</title>
        <authorList>
            <person name="Ruckert C."/>
            <person name="Albersmeier A."/>
            <person name="Winkler A."/>
            <person name="Kalinowski J."/>
        </authorList>
    </citation>
    <scope>NUCLEOTIDE SEQUENCE [LARGE SCALE GENOMIC DNA]</scope>
    <source>
        <strain evidence="20 21">DSM 44792</strain>
    </source>
</reference>
<dbReference type="PANTHER" id="PTHR12428">
    <property type="entry name" value="OXA1"/>
    <property type="match status" value="1"/>
</dbReference>
<dbReference type="GO" id="GO:0051205">
    <property type="term" value="P:protein insertion into membrane"/>
    <property type="evidence" value="ECO:0007669"/>
    <property type="project" value="TreeGrafter"/>
</dbReference>
<evidence type="ECO:0000256" key="9">
    <source>
        <dbReference type="ARBA" id="ARBA00023136"/>
    </source>
</evidence>
<evidence type="ECO:0000256" key="2">
    <source>
        <dbReference type="ARBA" id="ARBA00010527"/>
    </source>
</evidence>
<comment type="function">
    <text evidence="11">Required for the insertion and/or proper folding and/or complex formation of integral membrane proteins into the membrane. Involved in integration of membrane proteins that insert both dependently and independently of the Sec translocase complex, as well as at least some lipoproteins. Aids folding of multispanning membrane proteins.</text>
</comment>
<keyword evidence="5" id="KW-1003">Cell membrane</keyword>
<dbReference type="NCBIfam" id="NF002899">
    <property type="entry name" value="PRK03449.1"/>
    <property type="match status" value="1"/>
</dbReference>
<organism evidence="20 21">
    <name type="scientific">Corynebacterium sphenisci DSM 44792</name>
    <dbReference type="NCBI Taxonomy" id="1437874"/>
    <lineage>
        <taxon>Bacteria</taxon>
        <taxon>Bacillati</taxon>
        <taxon>Actinomycetota</taxon>
        <taxon>Actinomycetes</taxon>
        <taxon>Mycobacteriales</taxon>
        <taxon>Corynebacteriaceae</taxon>
        <taxon>Corynebacterium</taxon>
    </lineage>
</organism>
<name>A0A1L7D0A3_9CORY</name>
<dbReference type="GO" id="GO:0005886">
    <property type="term" value="C:plasma membrane"/>
    <property type="evidence" value="ECO:0007669"/>
    <property type="project" value="UniProtKB-SubCell"/>
</dbReference>
<sequence>MLNFVYWPISAIMWFWHQAVSLVMEPSSGLSWVLSIVLLVVTIRALLFRPMFKSQRSMLKMQKLQPMMQEIKKKHPNDQQAQAMEMRKLQKEMGVNPLGGCLPMLVQIPVFIGLFHVLRSFNRTGDGAAQLGLSVEQNWNLGNYIFGVDDVRSFLLARVINAPLSASIGMPQDQYAAFTAPGTTADFTRMDIIMVALPLMVISALATHFNGRMTVNRTRRRQMEGLQKQAEGMMGQQAEMMNKMMMWFFPAMILFTGAIWHIGLLVYMLTNNIWTYFQQRYTFARLDQEERDEIEAEKAAKRAAQERLAPKPGAKPVNPKKGGKAPKKAPSGVATLEDGVADKAEPAAEQSGEAPSAPAKPQPGQRPANAKRKKKRKR</sequence>
<feature type="transmembrane region" description="Helical" evidence="18">
    <location>
        <begin position="192"/>
        <end position="211"/>
    </location>
</feature>
<evidence type="ECO:0000256" key="18">
    <source>
        <dbReference type="SAM" id="Phobius"/>
    </source>
</evidence>
<dbReference type="PANTHER" id="PTHR12428:SF65">
    <property type="entry name" value="CYTOCHROME C OXIDASE ASSEMBLY PROTEIN COX18, MITOCHONDRIAL"/>
    <property type="match status" value="1"/>
</dbReference>
<dbReference type="AlphaFoldDB" id="A0A1L7D0A3"/>
<dbReference type="InterPro" id="IPR047196">
    <property type="entry name" value="YidC_ALB_C"/>
</dbReference>
<dbReference type="GO" id="GO:0032977">
    <property type="term" value="F:membrane insertase activity"/>
    <property type="evidence" value="ECO:0007669"/>
    <property type="project" value="InterPro"/>
</dbReference>
<evidence type="ECO:0000313" key="20">
    <source>
        <dbReference type="EMBL" id="APT91575.1"/>
    </source>
</evidence>
<dbReference type="KEGG" id="csph:CSPHI_12085"/>
<evidence type="ECO:0000256" key="15">
    <source>
        <dbReference type="ARBA" id="ARBA00033342"/>
    </source>
</evidence>
<evidence type="ECO:0000256" key="7">
    <source>
        <dbReference type="ARBA" id="ARBA00022927"/>
    </source>
</evidence>
<feature type="compositionally biased region" description="Low complexity" evidence="17">
    <location>
        <begin position="310"/>
        <end position="320"/>
    </location>
</feature>
<evidence type="ECO:0000256" key="11">
    <source>
        <dbReference type="ARBA" id="ARBA00025034"/>
    </source>
</evidence>
<keyword evidence="7" id="KW-0653">Protein transport</keyword>
<keyword evidence="10" id="KW-0143">Chaperone</keyword>
<evidence type="ECO:0000256" key="13">
    <source>
        <dbReference type="ARBA" id="ARBA00031538"/>
    </source>
</evidence>
<feature type="transmembrane region" description="Helical" evidence="18">
    <location>
        <begin position="5"/>
        <end position="24"/>
    </location>
</feature>
<feature type="region of interest" description="Disordered" evidence="17">
    <location>
        <begin position="296"/>
        <end position="378"/>
    </location>
</feature>
<evidence type="ECO:0000256" key="8">
    <source>
        <dbReference type="ARBA" id="ARBA00022989"/>
    </source>
</evidence>
<protein>
    <recommendedName>
        <fullName evidence="3">Membrane protein insertase YidC</fullName>
    </recommendedName>
    <alternativeName>
        <fullName evidence="15">Foldase YidC</fullName>
    </alternativeName>
    <alternativeName>
        <fullName evidence="14">Membrane integrase YidC</fullName>
    </alternativeName>
    <alternativeName>
        <fullName evidence="13">Membrane protein YidC</fullName>
    </alternativeName>
</protein>
<evidence type="ECO:0000256" key="1">
    <source>
        <dbReference type="ARBA" id="ARBA00004651"/>
    </source>
</evidence>
<dbReference type="GO" id="GO:0015031">
    <property type="term" value="P:protein transport"/>
    <property type="evidence" value="ECO:0007669"/>
    <property type="project" value="UniProtKB-KW"/>
</dbReference>
<feature type="domain" description="Membrane insertase YidC/Oxa/ALB C-terminal" evidence="19">
    <location>
        <begin position="32"/>
        <end position="282"/>
    </location>
</feature>
<dbReference type="NCBIfam" id="TIGR03592">
    <property type="entry name" value="yidC_oxa1_cterm"/>
    <property type="match status" value="1"/>
</dbReference>
<dbReference type="OrthoDB" id="9780552at2"/>
<accession>A0A1L7D0A3</accession>
<keyword evidence="8 18" id="KW-1133">Transmembrane helix</keyword>
<keyword evidence="6 16" id="KW-0812">Transmembrane</keyword>
<feature type="transmembrane region" description="Helical" evidence="18">
    <location>
        <begin position="94"/>
        <end position="118"/>
    </location>
</feature>
<comment type="subunit">
    <text evidence="12">Interacts with the Sec translocase complex via SecD. Specifically interacts with transmembrane segments of nascent integral membrane proteins during membrane integration.</text>
</comment>
<evidence type="ECO:0000256" key="16">
    <source>
        <dbReference type="RuleBase" id="RU003945"/>
    </source>
</evidence>
<feature type="compositionally biased region" description="Basic and acidic residues" evidence="17">
    <location>
        <begin position="296"/>
        <end position="309"/>
    </location>
</feature>
<evidence type="ECO:0000259" key="19">
    <source>
        <dbReference type="Pfam" id="PF02096"/>
    </source>
</evidence>
<dbReference type="Pfam" id="PF02096">
    <property type="entry name" value="60KD_IMP"/>
    <property type="match status" value="1"/>
</dbReference>
<dbReference type="Proteomes" id="UP000185469">
    <property type="component" value="Chromosome"/>
</dbReference>
<proteinExistence type="inferred from homology"/>
<gene>
    <name evidence="20" type="ORF">CSPHI_12085</name>
</gene>
<dbReference type="EMBL" id="CP009248">
    <property type="protein sequence ID" value="APT91575.1"/>
    <property type="molecule type" value="Genomic_DNA"/>
</dbReference>
<evidence type="ECO:0000256" key="17">
    <source>
        <dbReference type="SAM" id="MobiDB-lite"/>
    </source>
</evidence>
<feature type="transmembrane region" description="Helical" evidence="18">
    <location>
        <begin position="30"/>
        <end position="52"/>
    </location>
</feature>
<comment type="subcellular location">
    <subcellularLocation>
        <location evidence="1">Cell membrane</location>
        <topology evidence="1">Multi-pass membrane protein</topology>
    </subcellularLocation>
    <subcellularLocation>
        <location evidence="16">Membrane</location>
        <topology evidence="16">Multi-pass membrane protein</topology>
    </subcellularLocation>
</comment>
<dbReference type="CDD" id="cd20070">
    <property type="entry name" value="5TM_YidC_Alb3"/>
    <property type="match status" value="1"/>
</dbReference>
<dbReference type="RefSeq" id="WP_075693526.1">
    <property type="nucleotide sequence ID" value="NZ_CP009248.1"/>
</dbReference>
<dbReference type="InterPro" id="IPR001708">
    <property type="entry name" value="YidC/ALB3/OXA1/COX18"/>
</dbReference>
<evidence type="ECO:0000256" key="6">
    <source>
        <dbReference type="ARBA" id="ARBA00022692"/>
    </source>
</evidence>